<dbReference type="SMART" id="SM00282">
    <property type="entry name" value="LamG"/>
    <property type="match status" value="1"/>
</dbReference>
<dbReference type="GO" id="GO:0007155">
    <property type="term" value="P:cell adhesion"/>
    <property type="evidence" value="ECO:0007669"/>
    <property type="project" value="InterPro"/>
</dbReference>
<dbReference type="InterPro" id="IPR010307">
    <property type="entry name" value="Laminin_dom_II"/>
</dbReference>
<dbReference type="InterPro" id="IPR050372">
    <property type="entry name" value="Neurexin-related_CASP"/>
</dbReference>
<evidence type="ECO:0000313" key="5">
    <source>
        <dbReference type="Proteomes" id="UP000270924"/>
    </source>
</evidence>
<reference evidence="4 5" key="1">
    <citation type="submission" date="2018-11" db="EMBL/GenBank/DDBJ databases">
        <authorList>
            <consortium name="Pathogen Informatics"/>
        </authorList>
    </citation>
    <scope>NUCLEOTIDE SEQUENCE [LARGE SCALE GENOMIC DNA]</scope>
</reference>
<feature type="domain" description="Laminin G" evidence="3">
    <location>
        <begin position="469"/>
        <end position="662"/>
    </location>
</feature>
<gene>
    <name evidence="4" type="ORF">WBA_LOCUS6547</name>
</gene>
<dbReference type="GO" id="GO:0016020">
    <property type="term" value="C:membrane"/>
    <property type="evidence" value="ECO:0007669"/>
    <property type="project" value="UniProtKB-SubCell"/>
</dbReference>
<protein>
    <recommendedName>
        <fullName evidence="3">Laminin G domain-containing protein</fullName>
    </recommendedName>
</protein>
<evidence type="ECO:0000256" key="1">
    <source>
        <dbReference type="PROSITE-ProRule" id="PRU00122"/>
    </source>
</evidence>
<dbReference type="Proteomes" id="UP000270924">
    <property type="component" value="Unassembled WGS sequence"/>
</dbReference>
<feature type="coiled-coil region" evidence="2">
    <location>
        <begin position="213"/>
        <end position="240"/>
    </location>
</feature>
<evidence type="ECO:0000259" key="3">
    <source>
        <dbReference type="PROSITE" id="PS50025"/>
    </source>
</evidence>
<keyword evidence="2" id="KW-0175">Coiled coil</keyword>
<dbReference type="InParanoid" id="A0A3P7DT30"/>
<dbReference type="InterPro" id="IPR001791">
    <property type="entry name" value="Laminin_G"/>
</dbReference>
<keyword evidence="5" id="KW-1185">Reference proteome</keyword>
<evidence type="ECO:0000313" key="4">
    <source>
        <dbReference type="EMBL" id="VDM13161.1"/>
    </source>
</evidence>
<dbReference type="InterPro" id="IPR013320">
    <property type="entry name" value="ConA-like_dom_sf"/>
</dbReference>
<comment type="caution">
    <text evidence="1">Lacks conserved residue(s) required for the propagation of feature annotation.</text>
</comment>
<dbReference type="Pfam" id="PF06009">
    <property type="entry name" value="Laminin_II"/>
    <property type="match status" value="1"/>
</dbReference>
<dbReference type="PANTHER" id="PTHR15036">
    <property type="entry name" value="PIKACHURIN-LIKE PROTEIN"/>
    <property type="match status" value="1"/>
</dbReference>
<proteinExistence type="predicted"/>
<dbReference type="AlphaFoldDB" id="A0A3P7DT30"/>
<dbReference type="SUPFAM" id="SSF49899">
    <property type="entry name" value="Concanavalin A-like lectins/glucanases"/>
    <property type="match status" value="1"/>
</dbReference>
<evidence type="ECO:0000256" key="2">
    <source>
        <dbReference type="SAM" id="Coils"/>
    </source>
</evidence>
<dbReference type="EMBL" id="UYWW01003962">
    <property type="protein sequence ID" value="VDM13161.1"/>
    <property type="molecule type" value="Genomic_DNA"/>
</dbReference>
<accession>A0A3P7DT30</accession>
<dbReference type="PANTHER" id="PTHR15036:SF85">
    <property type="entry name" value="SP2353, ISOFORM A"/>
    <property type="match status" value="1"/>
</dbReference>
<feature type="coiled-coil region" evidence="2">
    <location>
        <begin position="69"/>
        <end position="96"/>
    </location>
</feature>
<sequence>MGSTLNGIINRTNIFLSGVFDRVELAASVVDSLKNLVFSLGKDSGAVYRQKWLTDSTLLLQKIRNAADDEETRERMKDAEDETQKLLSRIRELKDEDNVMHAKYFTVRDQVDRLMNNITDYHSFLYRAANSVENTLQRVNNSNIRHINSVQAGVKAGEAKIRETHAFINSLKETSEISIESLSNLNKTLREVISKVQVVFGQLNIMNGTYRHRRTRNINKNEYRSKLKELESEALFLSSLFGRTRTEAKNAVAAANGYKELIEHLKKARDIANRTSLNAEQARRFHEEGVAASARTFREKSADLLRSAVDLKQSSVNNVDVLKDIFLGKALELQFFIENQKRILDSLHPKFDDLEVNAKLEHSLTASEEARTRTDSTISLFDRVKPDLEKMVSRSKKLVESISVSANNVDTAREQIWKLVNESSPIMEELKMRQHAALNTSTTIEHCREKLNLLKEKITLSRDLANRIKLGAHFEKGSILELPLPPRITRFAAYTDIEFFFRTTNTSGLILFFGNELGVAGTRAVPTDDYIAVEVERGHLRIVINLGETPTQLVSDSFVTDGNWRKVAVDRVGKTIKLRLSSPNSVNYEEEKTRTVGGFKSVLNLHQKKSRLFIGGVVPGVNISPEIHNREFTGDIEDLRIHGETLGLWNAKKGGNYNVKGAMKKFFATSLTNEIVKID</sequence>
<dbReference type="PROSITE" id="PS50025">
    <property type="entry name" value="LAM_G_DOMAIN"/>
    <property type="match status" value="1"/>
</dbReference>
<dbReference type="Pfam" id="PF02210">
    <property type="entry name" value="Laminin_G_2"/>
    <property type="match status" value="1"/>
</dbReference>
<organism evidence="4 5">
    <name type="scientific">Wuchereria bancrofti</name>
    <dbReference type="NCBI Taxonomy" id="6293"/>
    <lineage>
        <taxon>Eukaryota</taxon>
        <taxon>Metazoa</taxon>
        <taxon>Ecdysozoa</taxon>
        <taxon>Nematoda</taxon>
        <taxon>Chromadorea</taxon>
        <taxon>Rhabditida</taxon>
        <taxon>Spirurina</taxon>
        <taxon>Spiruromorpha</taxon>
        <taxon>Filarioidea</taxon>
        <taxon>Onchocercidae</taxon>
        <taxon>Wuchereria</taxon>
    </lineage>
</organism>
<dbReference type="CDD" id="cd00110">
    <property type="entry name" value="LamG"/>
    <property type="match status" value="1"/>
</dbReference>
<dbReference type="Gene3D" id="2.60.120.200">
    <property type="match status" value="1"/>
</dbReference>
<dbReference type="OrthoDB" id="10011303at2759"/>
<name>A0A3P7DT30_WUCBA</name>